<evidence type="ECO:0000313" key="1">
    <source>
        <dbReference type="EMBL" id="AFM15569.1"/>
    </source>
</evidence>
<dbReference type="Proteomes" id="UP000006057">
    <property type="component" value="Chromosome"/>
</dbReference>
<dbReference type="RefSeq" id="WP_014814060.1">
    <property type="nucleotide sequence ID" value="NC_018027.1"/>
</dbReference>
<sequence length="69" mass="8057" precursor="true">MASIAGYSGQARWTWFAWLRRVRPTPRAVSAPEVAVVVTRDAVRARRHYPPPRDLFIERSAMAREMYRL</sequence>
<organism evidence="1 2">
    <name type="scientific">Mycolicibacterium chubuense (strain NBB4)</name>
    <name type="common">Mycobacterium chubuense</name>
    <dbReference type="NCBI Taxonomy" id="710421"/>
    <lineage>
        <taxon>Bacteria</taxon>
        <taxon>Bacillati</taxon>
        <taxon>Actinomycetota</taxon>
        <taxon>Actinomycetes</taxon>
        <taxon>Mycobacteriales</taxon>
        <taxon>Mycobacteriaceae</taxon>
        <taxon>Mycolicibacterium</taxon>
    </lineage>
</organism>
<dbReference type="KEGG" id="mcb:Mycch_0752"/>
<name>I4BE62_MYCCN</name>
<accession>I4BE62</accession>
<dbReference type="EMBL" id="CP003053">
    <property type="protein sequence ID" value="AFM15569.1"/>
    <property type="molecule type" value="Genomic_DNA"/>
</dbReference>
<protein>
    <submittedName>
        <fullName evidence="1">Uncharacterized protein</fullName>
    </submittedName>
</protein>
<proteinExistence type="predicted"/>
<dbReference type="HOGENOM" id="CLU_2771427_0_0_11"/>
<gene>
    <name evidence="1" type="ordered locus">Mycch_0752</name>
</gene>
<dbReference type="STRING" id="710421.Mycch_0752"/>
<reference evidence="1 2" key="1">
    <citation type="submission" date="2012-06" db="EMBL/GenBank/DDBJ databases">
        <title>Complete sequence of chromosome of Mycobacterium chubuense NBB4.</title>
        <authorList>
            <consortium name="US DOE Joint Genome Institute"/>
            <person name="Lucas S."/>
            <person name="Han J."/>
            <person name="Lapidus A."/>
            <person name="Cheng J.-F."/>
            <person name="Goodwin L."/>
            <person name="Pitluck S."/>
            <person name="Peters L."/>
            <person name="Mikhailova N."/>
            <person name="Teshima H."/>
            <person name="Detter J.C."/>
            <person name="Han C."/>
            <person name="Tapia R."/>
            <person name="Land M."/>
            <person name="Hauser L."/>
            <person name="Kyrpides N."/>
            <person name="Ivanova N."/>
            <person name="Pagani I."/>
            <person name="Mattes T."/>
            <person name="Holmes A."/>
            <person name="Rutledge P."/>
            <person name="Paulsen I."/>
            <person name="Coleman N."/>
            <person name="Woyke T."/>
        </authorList>
    </citation>
    <scope>NUCLEOTIDE SEQUENCE [LARGE SCALE GENOMIC DNA]</scope>
    <source>
        <strain evidence="1 2">NBB4</strain>
    </source>
</reference>
<dbReference type="PATRIC" id="fig|710421.3.peg.751"/>
<dbReference type="AlphaFoldDB" id="I4BE62"/>
<evidence type="ECO:0000313" key="2">
    <source>
        <dbReference type="Proteomes" id="UP000006057"/>
    </source>
</evidence>
<keyword evidence="2" id="KW-1185">Reference proteome</keyword>
<dbReference type="OrthoDB" id="4638375at2"/>